<dbReference type="Gramene" id="KVH90806">
    <property type="protein sequence ID" value="KVH90806"/>
    <property type="gene ID" value="Ccrd_007182"/>
</dbReference>
<sequence length="87" mass="10223">MDLGMVPLKELEPRLRSKFDDKSGIFPLKLLQERFKYVNCEGHVFQNSTGIVPEILLLEISIWFPNERFRKFVRFPNSVGMVPLKEL</sequence>
<dbReference type="Proteomes" id="UP000243975">
    <property type="component" value="Unassembled WGS sequence"/>
</dbReference>
<keyword evidence="2" id="KW-1185">Reference proteome</keyword>
<evidence type="ECO:0000313" key="2">
    <source>
        <dbReference type="Proteomes" id="UP000243975"/>
    </source>
</evidence>
<reference evidence="1 2" key="1">
    <citation type="journal article" date="2016" name="Sci. Rep.">
        <title>The genome sequence of the outbreeding globe artichoke constructed de novo incorporating a phase-aware low-pass sequencing strategy of F1 progeny.</title>
        <authorList>
            <person name="Scaglione D."/>
            <person name="Reyes-Chin-Wo S."/>
            <person name="Acquadro A."/>
            <person name="Froenicke L."/>
            <person name="Portis E."/>
            <person name="Beitel C."/>
            <person name="Tirone M."/>
            <person name="Mauro R."/>
            <person name="Lo Monaco A."/>
            <person name="Mauromicale G."/>
            <person name="Faccioli P."/>
            <person name="Cattivelli L."/>
            <person name="Rieseberg L."/>
            <person name="Michelmore R."/>
            <person name="Lanteri S."/>
        </authorList>
    </citation>
    <scope>NUCLEOTIDE SEQUENCE [LARGE SCALE GENOMIC DNA]</scope>
    <source>
        <strain evidence="1">2C</strain>
    </source>
</reference>
<organism evidence="1 2">
    <name type="scientific">Cynara cardunculus var. scolymus</name>
    <name type="common">Globe artichoke</name>
    <name type="synonym">Cynara scolymus</name>
    <dbReference type="NCBI Taxonomy" id="59895"/>
    <lineage>
        <taxon>Eukaryota</taxon>
        <taxon>Viridiplantae</taxon>
        <taxon>Streptophyta</taxon>
        <taxon>Embryophyta</taxon>
        <taxon>Tracheophyta</taxon>
        <taxon>Spermatophyta</taxon>
        <taxon>Magnoliopsida</taxon>
        <taxon>eudicotyledons</taxon>
        <taxon>Gunneridae</taxon>
        <taxon>Pentapetalae</taxon>
        <taxon>asterids</taxon>
        <taxon>campanulids</taxon>
        <taxon>Asterales</taxon>
        <taxon>Asteraceae</taxon>
        <taxon>Carduoideae</taxon>
        <taxon>Cardueae</taxon>
        <taxon>Carduinae</taxon>
        <taxon>Cynara</taxon>
    </lineage>
</organism>
<accession>A0A118JTS3</accession>
<evidence type="ECO:0000313" key="1">
    <source>
        <dbReference type="EMBL" id="KVH90806.1"/>
    </source>
</evidence>
<proteinExistence type="predicted"/>
<gene>
    <name evidence="1" type="ORF">Ccrd_007182</name>
</gene>
<dbReference type="AlphaFoldDB" id="A0A118JTS3"/>
<dbReference type="EMBL" id="LEKV01005092">
    <property type="protein sequence ID" value="KVH90806.1"/>
    <property type="molecule type" value="Genomic_DNA"/>
</dbReference>
<name>A0A118JTS3_CYNCS</name>
<comment type="caution">
    <text evidence="1">The sequence shown here is derived from an EMBL/GenBank/DDBJ whole genome shotgun (WGS) entry which is preliminary data.</text>
</comment>
<protein>
    <submittedName>
        <fullName evidence="1">Uncharacterized protein</fullName>
    </submittedName>
</protein>